<evidence type="ECO:0000256" key="6">
    <source>
        <dbReference type="ARBA" id="ARBA00022840"/>
    </source>
</evidence>
<dbReference type="Proteomes" id="UP000187464">
    <property type="component" value="Chromosome I"/>
</dbReference>
<dbReference type="STRING" id="1642647.PSM36_2525"/>
<dbReference type="RefSeq" id="WP_076931161.1">
    <property type="nucleotide sequence ID" value="NZ_LT605205.1"/>
</dbReference>
<dbReference type="SUPFAM" id="SSF52374">
    <property type="entry name" value="Nucleotidylyl transferase"/>
    <property type="match status" value="1"/>
</dbReference>
<keyword evidence="5 8" id="KW-0547">Nucleotide-binding</keyword>
<dbReference type="UniPathway" id="UPA00028">
    <property type="reaction ID" value="UER00005"/>
</dbReference>
<dbReference type="Gene3D" id="3.40.50.620">
    <property type="entry name" value="HUPs"/>
    <property type="match status" value="1"/>
</dbReference>
<dbReference type="AlphaFoldDB" id="A0A1R3SYQ4"/>
<dbReference type="GO" id="GO:0005524">
    <property type="term" value="F:ATP binding"/>
    <property type="evidence" value="ECO:0007669"/>
    <property type="project" value="UniProtKB-KW"/>
</dbReference>
<feature type="binding site" evidence="8">
    <location>
        <position position="176"/>
    </location>
    <ligand>
        <name>ATP</name>
        <dbReference type="ChEBI" id="CHEBI:30616"/>
    </ligand>
</feature>
<feature type="binding site" evidence="8">
    <location>
        <position position="61"/>
    </location>
    <ligand>
        <name>(R)-pantoate</name>
        <dbReference type="ChEBI" id="CHEBI:15980"/>
    </ligand>
</feature>
<dbReference type="FunFam" id="3.40.50.620:FF:000013">
    <property type="entry name" value="Pantothenate synthetase"/>
    <property type="match status" value="1"/>
</dbReference>
<keyword evidence="10" id="KW-1185">Reference proteome</keyword>
<dbReference type="KEGG" id="psac:PSM36_2525"/>
<dbReference type="EC" id="6.3.2.1" evidence="8"/>
<evidence type="ECO:0000256" key="3">
    <source>
        <dbReference type="ARBA" id="ARBA00022598"/>
    </source>
</evidence>
<gene>
    <name evidence="8 9" type="primary">panC</name>
    <name evidence="9" type="ORF">PSM36_2525</name>
</gene>
<organism evidence="9 10">
    <name type="scientific">Proteiniphilum saccharofermentans</name>
    <dbReference type="NCBI Taxonomy" id="1642647"/>
    <lineage>
        <taxon>Bacteria</taxon>
        <taxon>Pseudomonadati</taxon>
        <taxon>Bacteroidota</taxon>
        <taxon>Bacteroidia</taxon>
        <taxon>Bacteroidales</taxon>
        <taxon>Dysgonomonadaceae</taxon>
        <taxon>Proteiniphilum</taxon>
    </lineage>
</organism>
<keyword evidence="6 8" id="KW-0067">ATP-binding</keyword>
<dbReference type="GO" id="GO:0005829">
    <property type="term" value="C:cytosol"/>
    <property type="evidence" value="ECO:0007669"/>
    <property type="project" value="TreeGrafter"/>
</dbReference>
<feature type="binding site" evidence="8">
    <location>
        <begin position="30"/>
        <end position="37"/>
    </location>
    <ligand>
        <name>ATP</name>
        <dbReference type="ChEBI" id="CHEBI:30616"/>
    </ligand>
</feature>
<feature type="binding site" evidence="8">
    <location>
        <position position="61"/>
    </location>
    <ligand>
        <name>beta-alanine</name>
        <dbReference type="ChEBI" id="CHEBI:57966"/>
    </ligand>
</feature>
<protein>
    <recommendedName>
        <fullName evidence="8">Pantothenate synthetase</fullName>
        <shortName evidence="8">PS</shortName>
        <ecNumber evidence="8">6.3.2.1</ecNumber>
    </recommendedName>
    <alternativeName>
        <fullName evidence="8">Pantoate--beta-alanine ligase</fullName>
    </alternativeName>
    <alternativeName>
        <fullName evidence="8">Pantoate-activating enzyme</fullName>
    </alternativeName>
</protein>
<sequence>MRVIHTIAGLKELLQQHRQEGKTIGFVPTMGALHKGHITLVERCVAENDICVVSIFVNPTQFNNQEDLRLYPRTPEEDYELLRSTGADVVFAPSVEEIYPGPDIRIFDFGLLDKVMEGAFRPGHFNGVAQVVSKLFAFVEPHKAYFGEKDFQQLAIVREMVKQQELPVEIVGVPTVREQNGLAMSSRNQRLSVEQREHASEIHRIMRESTLLTEEQSPDQIIHFVTGSINNVPDLRVEYFGIVDGDSLQPVSTWQDSGNIVGAIAVYCGDVRLIDNIRYR</sequence>
<name>A0A1R3SYQ4_9BACT</name>
<keyword evidence="3 8" id="KW-0436">Ligase</keyword>
<evidence type="ECO:0000256" key="4">
    <source>
        <dbReference type="ARBA" id="ARBA00022655"/>
    </source>
</evidence>
<evidence type="ECO:0000313" key="9">
    <source>
        <dbReference type="EMBL" id="SCD21326.1"/>
    </source>
</evidence>
<dbReference type="Pfam" id="PF02569">
    <property type="entry name" value="Pantoate_ligase"/>
    <property type="match status" value="1"/>
</dbReference>
<dbReference type="EMBL" id="LT605205">
    <property type="protein sequence ID" value="SCD21326.1"/>
    <property type="molecule type" value="Genomic_DNA"/>
</dbReference>
<dbReference type="HAMAP" id="MF_00158">
    <property type="entry name" value="PanC"/>
    <property type="match status" value="1"/>
</dbReference>
<reference evidence="9 10" key="1">
    <citation type="submission" date="2016-08" db="EMBL/GenBank/DDBJ databases">
        <authorList>
            <person name="Seilhamer J.J."/>
        </authorList>
    </citation>
    <scope>NUCLEOTIDE SEQUENCE [LARGE SCALE GENOMIC DNA]</scope>
    <source>
        <strain evidence="9">M3/6</strain>
    </source>
</reference>
<evidence type="ECO:0000256" key="5">
    <source>
        <dbReference type="ARBA" id="ARBA00022741"/>
    </source>
</evidence>
<comment type="function">
    <text evidence="8">Catalyzes the condensation of pantoate with beta-alanine in an ATP-dependent reaction via a pantoyl-adenylate intermediate.</text>
</comment>
<feature type="active site" description="Proton donor" evidence="8">
    <location>
        <position position="37"/>
    </location>
</feature>
<feature type="binding site" evidence="8">
    <location>
        <position position="153"/>
    </location>
    <ligand>
        <name>(R)-pantoate</name>
        <dbReference type="ChEBI" id="CHEBI:15980"/>
    </ligand>
</feature>
<dbReference type="CDD" id="cd00560">
    <property type="entry name" value="PanC"/>
    <property type="match status" value="1"/>
</dbReference>
<evidence type="ECO:0000256" key="8">
    <source>
        <dbReference type="HAMAP-Rule" id="MF_00158"/>
    </source>
</evidence>
<comment type="pathway">
    <text evidence="1 8">Cofactor biosynthesis; (R)-pantothenate biosynthesis; (R)-pantothenate from (R)-pantoate and beta-alanine: step 1/1.</text>
</comment>
<evidence type="ECO:0000256" key="7">
    <source>
        <dbReference type="ARBA" id="ARBA00048258"/>
    </source>
</evidence>
<comment type="subunit">
    <text evidence="8">Homodimer.</text>
</comment>
<keyword evidence="8" id="KW-0963">Cytoplasm</keyword>
<dbReference type="InterPro" id="IPR014729">
    <property type="entry name" value="Rossmann-like_a/b/a_fold"/>
</dbReference>
<comment type="similarity">
    <text evidence="2 8">Belongs to the pantothenate synthetase family.</text>
</comment>
<feature type="binding site" evidence="8">
    <location>
        <begin position="184"/>
        <end position="187"/>
    </location>
    <ligand>
        <name>ATP</name>
        <dbReference type="ChEBI" id="CHEBI:30616"/>
    </ligand>
</feature>
<comment type="catalytic activity">
    <reaction evidence="7 8">
        <text>(R)-pantoate + beta-alanine + ATP = (R)-pantothenate + AMP + diphosphate + H(+)</text>
        <dbReference type="Rhea" id="RHEA:10912"/>
        <dbReference type="ChEBI" id="CHEBI:15378"/>
        <dbReference type="ChEBI" id="CHEBI:15980"/>
        <dbReference type="ChEBI" id="CHEBI:29032"/>
        <dbReference type="ChEBI" id="CHEBI:30616"/>
        <dbReference type="ChEBI" id="CHEBI:33019"/>
        <dbReference type="ChEBI" id="CHEBI:57966"/>
        <dbReference type="ChEBI" id="CHEBI:456215"/>
        <dbReference type="EC" id="6.3.2.1"/>
    </reaction>
</comment>
<evidence type="ECO:0000256" key="1">
    <source>
        <dbReference type="ARBA" id="ARBA00004990"/>
    </source>
</evidence>
<dbReference type="InterPro" id="IPR042176">
    <property type="entry name" value="Pantoate_ligase_C"/>
</dbReference>
<dbReference type="GO" id="GO:0015940">
    <property type="term" value="P:pantothenate biosynthetic process"/>
    <property type="evidence" value="ECO:0007669"/>
    <property type="project" value="UniProtKB-UniRule"/>
</dbReference>
<dbReference type="Gene3D" id="3.30.1300.10">
    <property type="entry name" value="Pantoate-beta-alanine ligase, C-terminal domain"/>
    <property type="match status" value="1"/>
</dbReference>
<feature type="binding site" evidence="8">
    <location>
        <begin position="147"/>
        <end position="150"/>
    </location>
    <ligand>
        <name>ATP</name>
        <dbReference type="ChEBI" id="CHEBI:30616"/>
    </ligand>
</feature>
<dbReference type="NCBIfam" id="TIGR00125">
    <property type="entry name" value="cyt_tran_rel"/>
    <property type="match status" value="1"/>
</dbReference>
<dbReference type="NCBIfam" id="TIGR00018">
    <property type="entry name" value="panC"/>
    <property type="match status" value="1"/>
</dbReference>
<keyword evidence="4 8" id="KW-0566">Pantothenate biosynthesis</keyword>
<dbReference type="InterPro" id="IPR004821">
    <property type="entry name" value="Cyt_trans-like"/>
</dbReference>
<dbReference type="GO" id="GO:0004592">
    <property type="term" value="F:pantoate-beta-alanine ligase activity"/>
    <property type="evidence" value="ECO:0007669"/>
    <property type="project" value="UniProtKB-UniRule"/>
</dbReference>
<dbReference type="InterPro" id="IPR003721">
    <property type="entry name" value="Pantoate_ligase"/>
</dbReference>
<evidence type="ECO:0000313" key="10">
    <source>
        <dbReference type="Proteomes" id="UP000187464"/>
    </source>
</evidence>
<accession>A0A1R3SYQ4</accession>
<proteinExistence type="inferred from homology"/>
<evidence type="ECO:0000256" key="2">
    <source>
        <dbReference type="ARBA" id="ARBA00009256"/>
    </source>
</evidence>
<comment type="miscellaneous">
    <text evidence="8">The reaction proceeds by a bi uni uni bi ping pong mechanism.</text>
</comment>
<dbReference type="PANTHER" id="PTHR21299:SF1">
    <property type="entry name" value="PANTOATE--BETA-ALANINE LIGASE"/>
    <property type="match status" value="1"/>
</dbReference>
<dbReference type="PANTHER" id="PTHR21299">
    <property type="entry name" value="CYTIDYLATE KINASE/PANTOATE-BETA-ALANINE LIGASE"/>
    <property type="match status" value="1"/>
</dbReference>
<comment type="subcellular location">
    <subcellularLocation>
        <location evidence="8">Cytoplasm</location>
    </subcellularLocation>
</comment>